<keyword evidence="5 12" id="KW-0106">Calcium</keyword>
<protein>
    <recommendedName>
        <fullName evidence="12">Stage 0 sporulation protein A homolog</fullName>
    </recommendedName>
</protein>
<evidence type="ECO:0000256" key="14">
    <source>
        <dbReference type="PROSITE-ProRule" id="PRU00169"/>
    </source>
</evidence>
<dbReference type="GO" id="GO:0030435">
    <property type="term" value="P:sporulation resulting in formation of a cellular spore"/>
    <property type="evidence" value="ECO:0007669"/>
    <property type="project" value="UniProtKB-UniRule"/>
</dbReference>
<dbReference type="SMART" id="SM00448">
    <property type="entry name" value="REC"/>
    <property type="match status" value="1"/>
</dbReference>
<dbReference type="CDD" id="cd17561">
    <property type="entry name" value="REC_Spo0A"/>
    <property type="match status" value="1"/>
</dbReference>
<evidence type="ECO:0000256" key="10">
    <source>
        <dbReference type="ARBA" id="ARBA00023159"/>
    </source>
</evidence>
<evidence type="ECO:0000256" key="1">
    <source>
        <dbReference type="ARBA" id="ARBA00004496"/>
    </source>
</evidence>
<evidence type="ECO:0000256" key="5">
    <source>
        <dbReference type="ARBA" id="ARBA00022837"/>
    </source>
</evidence>
<dbReference type="GO" id="GO:0051606">
    <property type="term" value="P:detection of stimulus"/>
    <property type="evidence" value="ECO:0007669"/>
    <property type="project" value="UniProtKB-UniRule"/>
</dbReference>
<feature type="binding site" evidence="13">
    <location>
        <position position="56"/>
    </location>
    <ligand>
        <name>Ca(2+)</name>
        <dbReference type="ChEBI" id="CHEBI:29108"/>
    </ligand>
</feature>
<dbReference type="InterPro" id="IPR014879">
    <property type="entry name" value="Spo0A_C"/>
</dbReference>
<evidence type="ECO:0000256" key="7">
    <source>
        <dbReference type="ARBA" id="ARBA00023012"/>
    </source>
</evidence>
<dbReference type="EMBL" id="CP034791">
    <property type="protein sequence ID" value="AZT90371.1"/>
    <property type="molecule type" value="Genomic_DNA"/>
</dbReference>
<evidence type="ECO:0000256" key="3">
    <source>
        <dbReference type="ARBA" id="ARBA00022491"/>
    </source>
</evidence>
<dbReference type="PANTHER" id="PTHR48111">
    <property type="entry name" value="REGULATOR OF RPOS"/>
    <property type="match status" value="1"/>
</dbReference>
<keyword evidence="2 12" id="KW-0963">Cytoplasm</keyword>
<evidence type="ECO:0000256" key="6">
    <source>
        <dbReference type="ARBA" id="ARBA00022969"/>
    </source>
</evidence>
<keyword evidence="17" id="KW-1185">Reference proteome</keyword>
<evidence type="ECO:0000256" key="4">
    <source>
        <dbReference type="ARBA" id="ARBA00022553"/>
    </source>
</evidence>
<dbReference type="Gene3D" id="1.10.10.10">
    <property type="entry name" value="Winged helix-like DNA-binding domain superfamily/Winged helix DNA-binding domain"/>
    <property type="match status" value="1"/>
</dbReference>
<dbReference type="AlphaFoldDB" id="A0A3T0D5L2"/>
<keyword evidence="4 14" id="KW-0597">Phosphoprotein</keyword>
<dbReference type="SUPFAM" id="SSF46894">
    <property type="entry name" value="C-terminal effector domain of the bipartite response regulators"/>
    <property type="match status" value="1"/>
</dbReference>
<proteinExistence type="predicted"/>
<keyword evidence="9 12" id="KW-0238">DNA-binding</keyword>
<dbReference type="InterPro" id="IPR011006">
    <property type="entry name" value="CheY-like_superfamily"/>
</dbReference>
<dbReference type="NCBIfam" id="TIGR02875">
    <property type="entry name" value="spore_0_A"/>
    <property type="match status" value="1"/>
</dbReference>
<evidence type="ECO:0000256" key="8">
    <source>
        <dbReference type="ARBA" id="ARBA00023015"/>
    </source>
</evidence>
<evidence type="ECO:0000256" key="9">
    <source>
        <dbReference type="ARBA" id="ARBA00023125"/>
    </source>
</evidence>
<dbReference type="GO" id="GO:0005829">
    <property type="term" value="C:cytosol"/>
    <property type="evidence" value="ECO:0007669"/>
    <property type="project" value="TreeGrafter"/>
</dbReference>
<dbReference type="KEGG" id="ccha:ELD05_06795"/>
<evidence type="ECO:0000256" key="2">
    <source>
        <dbReference type="ARBA" id="ARBA00022490"/>
    </source>
</evidence>
<feature type="domain" description="Response regulatory" evidence="15">
    <location>
        <begin position="5"/>
        <end position="121"/>
    </location>
</feature>
<dbReference type="Pfam" id="PF08769">
    <property type="entry name" value="Spo0A_C"/>
    <property type="match status" value="1"/>
</dbReference>
<dbReference type="Proteomes" id="UP000282930">
    <property type="component" value="Chromosome"/>
</dbReference>
<dbReference type="Gene3D" id="3.40.50.2300">
    <property type="match status" value="1"/>
</dbReference>
<gene>
    <name evidence="16" type="primary">spo0A</name>
    <name evidence="16" type="ORF">ELD05_06795</name>
</gene>
<feature type="modified residue" description="4-aspartylphosphate" evidence="14">
    <location>
        <position position="56"/>
    </location>
</feature>
<dbReference type="InterPro" id="IPR036388">
    <property type="entry name" value="WH-like_DNA-bd_sf"/>
</dbReference>
<feature type="binding site" evidence="13">
    <location>
        <position position="11"/>
    </location>
    <ligand>
        <name>Ca(2+)</name>
        <dbReference type="ChEBI" id="CHEBI:29108"/>
    </ligand>
</feature>
<evidence type="ECO:0000313" key="17">
    <source>
        <dbReference type="Proteomes" id="UP000282930"/>
    </source>
</evidence>
<keyword evidence="8 12" id="KW-0805">Transcription regulation</keyword>
<dbReference type="InterPro" id="IPR039420">
    <property type="entry name" value="WalR-like"/>
</dbReference>
<keyword evidence="12 13" id="KW-0479">Metal-binding</keyword>
<accession>A0A3T0D5L2</accession>
<keyword evidence="7 12" id="KW-0902">Two-component regulatory system</keyword>
<dbReference type="PROSITE" id="PS50110">
    <property type="entry name" value="RESPONSE_REGULATORY"/>
    <property type="match status" value="1"/>
</dbReference>
<dbReference type="PIRSF" id="PIRSF002937">
    <property type="entry name" value="Res_reg_Spo0A"/>
    <property type="match status" value="1"/>
</dbReference>
<organism evidence="16 17">
    <name type="scientific">Caldicellulosiruptor changbaiensis</name>
    <dbReference type="NCBI Taxonomy" id="1222016"/>
    <lineage>
        <taxon>Bacteria</taxon>
        <taxon>Bacillati</taxon>
        <taxon>Bacillota</taxon>
        <taxon>Bacillota incertae sedis</taxon>
        <taxon>Caldicellulosiruptorales</taxon>
        <taxon>Caldicellulosiruptoraceae</taxon>
        <taxon>Caldicellulosiruptor</taxon>
    </lineage>
</organism>
<sequence length="267" mass="30103">MEKLRVVIADDNRQFNMLLTEVFNSQPDFMVVGNSYDGVETLKVVEELKPDLLMLDIIMPYLDGIGVIENLSTMKTKPNIIVISAVGQENISQKAVNMGALYYFVKPFDLNVMIERVRQLVFNLPVKKELPEGMINQSSTKNSINQVDLESEVSEILKELGIPAHVRGYQFLRDAIIEATLDADLINGITKALYPLIAEKYNTTPTRVERAIRHAIEISSTRGKVDALYKYFGYSTSQERGKPTNAEFIALISDKLRLKLKKSSKAK</sequence>
<comment type="subcellular location">
    <subcellularLocation>
        <location evidence="1 12">Cytoplasm</location>
    </subcellularLocation>
</comment>
<keyword evidence="10 12" id="KW-0010">Activator</keyword>
<keyword evidence="3 12" id="KW-0678">Repressor</keyword>
<comment type="function">
    <text evidence="12">May play the central regulatory role in sporulation. It may be an element of the effector pathway responsible for the activation of sporulation genes in response to nutritional stress. Spo0A may act in concert with spo0H (a sigma factor) to control the expression of some genes that are critical to the sporulation process.</text>
</comment>
<dbReference type="InterPro" id="IPR012052">
    <property type="entry name" value="Spore_0_A"/>
</dbReference>
<dbReference type="GO" id="GO:0005509">
    <property type="term" value="F:calcium ion binding"/>
    <property type="evidence" value="ECO:0007669"/>
    <property type="project" value="UniProtKB-UniRule"/>
</dbReference>
<dbReference type="PANTHER" id="PTHR48111:SF1">
    <property type="entry name" value="TWO-COMPONENT RESPONSE REGULATOR ORR33"/>
    <property type="match status" value="1"/>
</dbReference>
<keyword evidence="11 12" id="KW-0804">Transcription</keyword>
<dbReference type="GO" id="GO:0003700">
    <property type="term" value="F:DNA-binding transcription factor activity"/>
    <property type="evidence" value="ECO:0007669"/>
    <property type="project" value="InterPro"/>
</dbReference>
<dbReference type="GO" id="GO:0000976">
    <property type="term" value="F:transcription cis-regulatory region binding"/>
    <property type="evidence" value="ECO:0007669"/>
    <property type="project" value="TreeGrafter"/>
</dbReference>
<evidence type="ECO:0000256" key="13">
    <source>
        <dbReference type="PIRSR" id="PIRSR002937-1"/>
    </source>
</evidence>
<dbReference type="GO" id="GO:0000156">
    <property type="term" value="F:phosphorelay response regulator activity"/>
    <property type="evidence" value="ECO:0007669"/>
    <property type="project" value="TreeGrafter"/>
</dbReference>
<evidence type="ECO:0000256" key="12">
    <source>
        <dbReference type="PIRNR" id="PIRNR002937"/>
    </source>
</evidence>
<comment type="cofactor">
    <cofactor evidence="12 13">
        <name>Ca(2+)</name>
        <dbReference type="ChEBI" id="CHEBI:29108"/>
    </cofactor>
    <text evidence="12 13">Binds 1 Ca(2+) ion per subunit.</text>
</comment>
<evidence type="ECO:0000313" key="16">
    <source>
        <dbReference type="EMBL" id="AZT90371.1"/>
    </source>
</evidence>
<dbReference type="SUPFAM" id="SSF52172">
    <property type="entry name" value="CheY-like"/>
    <property type="match status" value="1"/>
</dbReference>
<dbReference type="InterPro" id="IPR001789">
    <property type="entry name" value="Sig_transdc_resp-reg_receiver"/>
</dbReference>
<reference evidence="16 17" key="1">
    <citation type="submission" date="2018-12" db="EMBL/GenBank/DDBJ databases">
        <title>Genome sequence from the cellulolytic species, Caldicellulosiruptor changbaiensis.</title>
        <authorList>
            <person name="Blumer-Schuette S.E."/>
            <person name="Mendoza C."/>
        </authorList>
    </citation>
    <scope>NUCLEOTIDE SEQUENCE [LARGE SCALE GENOMIC DNA]</scope>
    <source>
        <strain evidence="16 17">CBS-Z</strain>
    </source>
</reference>
<evidence type="ECO:0000259" key="15">
    <source>
        <dbReference type="PROSITE" id="PS50110"/>
    </source>
</evidence>
<dbReference type="GO" id="GO:0042173">
    <property type="term" value="P:regulation of sporulation resulting in formation of a cellular spore"/>
    <property type="evidence" value="ECO:0007669"/>
    <property type="project" value="InterPro"/>
</dbReference>
<dbReference type="Pfam" id="PF00072">
    <property type="entry name" value="Response_reg"/>
    <property type="match status" value="1"/>
</dbReference>
<keyword evidence="6 12" id="KW-0749">Sporulation</keyword>
<evidence type="ECO:0000256" key="11">
    <source>
        <dbReference type="ARBA" id="ARBA00023163"/>
    </source>
</evidence>
<dbReference type="InterPro" id="IPR016032">
    <property type="entry name" value="Sig_transdc_resp-reg_C-effctor"/>
</dbReference>
<name>A0A3T0D5L2_9FIRM</name>
<dbReference type="RefSeq" id="WP_039767756.1">
    <property type="nucleotide sequence ID" value="NZ_CP034791.1"/>
</dbReference>
<dbReference type="GO" id="GO:0032993">
    <property type="term" value="C:protein-DNA complex"/>
    <property type="evidence" value="ECO:0007669"/>
    <property type="project" value="TreeGrafter"/>
</dbReference>
<feature type="binding site" evidence="13">
    <location>
        <position position="10"/>
    </location>
    <ligand>
        <name>Ca(2+)</name>
        <dbReference type="ChEBI" id="CHEBI:29108"/>
    </ligand>
</feature>